<dbReference type="AlphaFoldDB" id="A0A109N1K8"/>
<accession>A0A109N1K8</accession>
<evidence type="ECO:0008006" key="4">
    <source>
        <dbReference type="Google" id="ProtNLM"/>
    </source>
</evidence>
<feature type="chain" id="PRO_5007139524" description="DUF4309 domain-containing protein" evidence="1">
    <location>
        <begin position="29"/>
        <end position="179"/>
    </location>
</feature>
<dbReference type="Proteomes" id="UP000064189">
    <property type="component" value="Unassembled WGS sequence"/>
</dbReference>
<evidence type="ECO:0000313" key="3">
    <source>
        <dbReference type="Proteomes" id="UP000064189"/>
    </source>
</evidence>
<sequence length="179" mass="20192">MKHMSGYVRCITMLILMAVMFSGGSVHAASEMARSAPDRLIGKIMRVASESQQSINSRPFSVGDSLKKAEKSWGKPEDLSTVAANYWSHHVRFLYDGSTSRKTITAIDDFSPQLQTIHLVEVKNLLGEPDRAKEQEGMYYVTYTDNENYKIIFVFESAWNNPNPILNMYTVEPADESSK</sequence>
<reference evidence="2 3" key="1">
    <citation type="submission" date="2015-11" db="EMBL/GenBank/DDBJ databases">
        <title>Genome Sequence of Bacillus simplex strain VanAntwerpen2.</title>
        <authorList>
            <person name="Couger M.B."/>
        </authorList>
    </citation>
    <scope>NUCLEOTIDE SEQUENCE [LARGE SCALE GENOMIC DNA]</scope>
    <source>
        <strain evidence="2 3">VanAntwerpen02</strain>
    </source>
</reference>
<dbReference type="EMBL" id="LNNH01000010">
    <property type="protein sequence ID" value="KWW21788.1"/>
    <property type="molecule type" value="Genomic_DNA"/>
</dbReference>
<name>A0A109N1K8_9BACI</name>
<dbReference type="InterPro" id="IPR025453">
    <property type="entry name" value="DUF4309"/>
</dbReference>
<dbReference type="Pfam" id="PF14172">
    <property type="entry name" value="DUF4309"/>
    <property type="match status" value="1"/>
</dbReference>
<comment type="caution">
    <text evidence="2">The sequence shown here is derived from an EMBL/GenBank/DDBJ whole genome shotgun (WGS) entry which is preliminary data.</text>
</comment>
<keyword evidence="1" id="KW-0732">Signal</keyword>
<protein>
    <recommendedName>
        <fullName evidence="4">DUF4309 domain-containing protein</fullName>
    </recommendedName>
</protein>
<proteinExistence type="predicted"/>
<evidence type="ECO:0000313" key="2">
    <source>
        <dbReference type="EMBL" id="KWW21788.1"/>
    </source>
</evidence>
<gene>
    <name evidence="2" type="ORF">AS888_04605</name>
</gene>
<feature type="signal peptide" evidence="1">
    <location>
        <begin position="1"/>
        <end position="28"/>
    </location>
</feature>
<organism evidence="2 3">
    <name type="scientific">Peribacillus simplex</name>
    <dbReference type="NCBI Taxonomy" id="1478"/>
    <lineage>
        <taxon>Bacteria</taxon>
        <taxon>Bacillati</taxon>
        <taxon>Bacillota</taxon>
        <taxon>Bacilli</taxon>
        <taxon>Bacillales</taxon>
        <taxon>Bacillaceae</taxon>
        <taxon>Peribacillus</taxon>
    </lineage>
</organism>
<evidence type="ECO:0000256" key="1">
    <source>
        <dbReference type="SAM" id="SignalP"/>
    </source>
</evidence>
<keyword evidence="3" id="KW-1185">Reference proteome</keyword>